<evidence type="ECO:0000256" key="3">
    <source>
        <dbReference type="ARBA" id="ARBA00022857"/>
    </source>
</evidence>
<dbReference type="InterPro" id="IPR000534">
    <property type="entry name" value="Semialdehyde_DH_NAD-bd"/>
</dbReference>
<evidence type="ECO:0000313" key="9">
    <source>
        <dbReference type="Proteomes" id="UP000321827"/>
    </source>
</evidence>
<dbReference type="AlphaFoldDB" id="A0A511RGP7"/>
<evidence type="ECO:0000256" key="5">
    <source>
        <dbReference type="HAMAP-Rule" id="MF_00150"/>
    </source>
</evidence>
<dbReference type="SUPFAM" id="SSF51735">
    <property type="entry name" value="NAD(P)-binding Rossmann-fold domains"/>
    <property type="match status" value="1"/>
</dbReference>
<organism evidence="8 9">
    <name type="scientific">Oceanithermus desulfurans NBRC 100063</name>
    <dbReference type="NCBI Taxonomy" id="1227550"/>
    <lineage>
        <taxon>Bacteria</taxon>
        <taxon>Thermotogati</taxon>
        <taxon>Deinococcota</taxon>
        <taxon>Deinococci</taxon>
        <taxon>Thermales</taxon>
        <taxon>Thermaceae</taxon>
        <taxon>Oceanithermus</taxon>
    </lineage>
</organism>
<comment type="pathway">
    <text evidence="5">Amino-acid biosynthesis; L-arginine biosynthesis; N(2)-acetyl-L-ornithine from L-glutamate: step 3/4.</text>
</comment>
<dbReference type="SMART" id="SM00859">
    <property type="entry name" value="Semialdhyde_dh"/>
    <property type="match status" value="1"/>
</dbReference>
<protein>
    <recommendedName>
        <fullName evidence="5">N-acetyl-gamma-glutamyl-phosphate reductase</fullName>
        <shortName evidence="5">AGPR</shortName>
        <ecNumber evidence="5">1.2.1.38</ecNumber>
    </recommendedName>
    <alternativeName>
        <fullName evidence="5">N-acetyl-glutamate semialdehyde dehydrogenase</fullName>
        <shortName evidence="5">NAGSA dehydrogenase</shortName>
    </alternativeName>
</protein>
<evidence type="ECO:0000256" key="1">
    <source>
        <dbReference type="ARBA" id="ARBA00022571"/>
    </source>
</evidence>
<dbReference type="EC" id="1.2.1.38" evidence="5"/>
<dbReference type="InterPro" id="IPR050085">
    <property type="entry name" value="AGPR"/>
</dbReference>
<dbReference type="RefSeq" id="WP_147145019.1">
    <property type="nucleotide sequence ID" value="NZ_BJXN01000002.1"/>
</dbReference>
<dbReference type="GO" id="GO:0051287">
    <property type="term" value="F:NAD binding"/>
    <property type="evidence" value="ECO:0007669"/>
    <property type="project" value="InterPro"/>
</dbReference>
<sequence>MVRVAILGASGYGGSELIRILGRHPGVRLVGFSSRAYAGRPLSAAWPQIDLNTPFVQVEEAVAEAELVFMALPNGIAMKLAPQLVEEGRRVIDLSGDFRLPPDVYEAWYGIRHASPDWYPRARYGLTELFREDLPGAELVANPGCYVTAASLALAPLVAAELDGRVVVTAMSGVSGAGRDAGGTAFAEVNENLRPYKPAGRHRHTAEIEFNLARLRAQGRSLRTHGPAEARPLSFTPHLVPMTRGILVTAYVDPPRGVAPGELAELFATFYAGERFVRLSEDLPQTKGVYGANTVWISPRLDERTGQIVVFAAIDNLVKGASGQAVQNMNVVLGYDEGLGLETHGLWP</sequence>
<evidence type="ECO:0000256" key="2">
    <source>
        <dbReference type="ARBA" id="ARBA00022605"/>
    </source>
</evidence>
<dbReference type="InterPro" id="IPR023013">
    <property type="entry name" value="AGPR_AS"/>
</dbReference>
<dbReference type="CDD" id="cd23934">
    <property type="entry name" value="AGPR_1_C"/>
    <property type="match status" value="1"/>
</dbReference>
<proteinExistence type="inferred from homology"/>
<comment type="subcellular location">
    <subcellularLocation>
        <location evidence="5">Cytoplasm</location>
    </subcellularLocation>
</comment>
<dbReference type="EMBL" id="BJXN01000002">
    <property type="protein sequence ID" value="GEM88820.1"/>
    <property type="molecule type" value="Genomic_DNA"/>
</dbReference>
<keyword evidence="3 5" id="KW-0521">NADP</keyword>
<comment type="caution">
    <text evidence="8">The sequence shown here is derived from an EMBL/GenBank/DDBJ whole genome shotgun (WGS) entry which is preliminary data.</text>
</comment>
<dbReference type="OrthoDB" id="9801289at2"/>
<dbReference type="GO" id="GO:0003942">
    <property type="term" value="F:N-acetyl-gamma-glutamyl-phosphate reductase activity"/>
    <property type="evidence" value="ECO:0007669"/>
    <property type="project" value="UniProtKB-UniRule"/>
</dbReference>
<dbReference type="InterPro" id="IPR058924">
    <property type="entry name" value="AGPR_dimerisation_dom"/>
</dbReference>
<dbReference type="Pfam" id="PF01118">
    <property type="entry name" value="Semialdhyde_dh"/>
    <property type="match status" value="1"/>
</dbReference>
<evidence type="ECO:0000256" key="6">
    <source>
        <dbReference type="PROSITE-ProRule" id="PRU10010"/>
    </source>
</evidence>
<comment type="similarity">
    <text evidence="5">Belongs to the NAGSA dehydrogenase family. Type 1 subfamily.</text>
</comment>
<feature type="domain" description="Semialdehyde dehydrogenase NAD-binding" evidence="7">
    <location>
        <begin position="3"/>
        <end position="137"/>
    </location>
</feature>
<dbReference type="NCBIfam" id="TIGR01850">
    <property type="entry name" value="argC"/>
    <property type="match status" value="1"/>
</dbReference>
<gene>
    <name evidence="5 8" type="primary">argC</name>
    <name evidence="8" type="ORF">ODE01S_02540</name>
</gene>
<keyword evidence="5" id="KW-0963">Cytoplasm</keyword>
<dbReference type="Proteomes" id="UP000321827">
    <property type="component" value="Unassembled WGS sequence"/>
</dbReference>
<feature type="active site" evidence="5 6">
    <location>
        <position position="145"/>
    </location>
</feature>
<dbReference type="UniPathway" id="UPA00068">
    <property type="reaction ID" value="UER00108"/>
</dbReference>
<keyword evidence="4 5" id="KW-0560">Oxidoreductase</keyword>
<dbReference type="Gene3D" id="3.30.360.10">
    <property type="entry name" value="Dihydrodipicolinate Reductase, domain 2"/>
    <property type="match status" value="1"/>
</dbReference>
<dbReference type="SUPFAM" id="SSF55347">
    <property type="entry name" value="Glyceraldehyde-3-phosphate dehydrogenase-like, C-terminal domain"/>
    <property type="match status" value="1"/>
</dbReference>
<evidence type="ECO:0000256" key="4">
    <source>
        <dbReference type="ARBA" id="ARBA00023002"/>
    </source>
</evidence>
<keyword evidence="1 5" id="KW-0055">Arginine biosynthesis</keyword>
<accession>A0A511RGP7</accession>
<evidence type="ECO:0000259" key="7">
    <source>
        <dbReference type="SMART" id="SM00859"/>
    </source>
</evidence>
<dbReference type="InterPro" id="IPR036291">
    <property type="entry name" value="NAD(P)-bd_dom_sf"/>
</dbReference>
<dbReference type="InterPro" id="IPR000706">
    <property type="entry name" value="AGPR_type-1"/>
</dbReference>
<dbReference type="PANTHER" id="PTHR32338">
    <property type="entry name" value="N-ACETYL-GAMMA-GLUTAMYL-PHOSPHATE REDUCTASE, CHLOROPLASTIC-RELATED-RELATED"/>
    <property type="match status" value="1"/>
</dbReference>
<comment type="function">
    <text evidence="5">Catalyzes the NADPH-dependent reduction of N-acetyl-5-glutamyl phosphate to yield N-acetyl-L-glutamate 5-semialdehyde.</text>
</comment>
<dbReference type="GO" id="GO:0005737">
    <property type="term" value="C:cytoplasm"/>
    <property type="evidence" value="ECO:0007669"/>
    <property type="project" value="UniProtKB-SubCell"/>
</dbReference>
<dbReference type="PANTHER" id="PTHR32338:SF10">
    <property type="entry name" value="N-ACETYL-GAMMA-GLUTAMYL-PHOSPHATE REDUCTASE, CHLOROPLASTIC-RELATED"/>
    <property type="match status" value="1"/>
</dbReference>
<evidence type="ECO:0000313" key="8">
    <source>
        <dbReference type="EMBL" id="GEM88820.1"/>
    </source>
</evidence>
<name>A0A511RGP7_9DEIN</name>
<dbReference type="Pfam" id="PF22698">
    <property type="entry name" value="Semialdhyde_dhC_1"/>
    <property type="match status" value="1"/>
</dbReference>
<dbReference type="HAMAP" id="MF_00150">
    <property type="entry name" value="ArgC_type1"/>
    <property type="match status" value="1"/>
</dbReference>
<comment type="catalytic activity">
    <reaction evidence="5">
        <text>N-acetyl-L-glutamate 5-semialdehyde + phosphate + NADP(+) = N-acetyl-L-glutamyl 5-phosphate + NADPH + H(+)</text>
        <dbReference type="Rhea" id="RHEA:21588"/>
        <dbReference type="ChEBI" id="CHEBI:15378"/>
        <dbReference type="ChEBI" id="CHEBI:29123"/>
        <dbReference type="ChEBI" id="CHEBI:43474"/>
        <dbReference type="ChEBI" id="CHEBI:57783"/>
        <dbReference type="ChEBI" id="CHEBI:57936"/>
        <dbReference type="ChEBI" id="CHEBI:58349"/>
        <dbReference type="EC" id="1.2.1.38"/>
    </reaction>
</comment>
<keyword evidence="2 5" id="KW-0028">Amino-acid biosynthesis</keyword>
<dbReference type="GO" id="GO:0070401">
    <property type="term" value="F:NADP+ binding"/>
    <property type="evidence" value="ECO:0007669"/>
    <property type="project" value="InterPro"/>
</dbReference>
<dbReference type="GO" id="GO:0006526">
    <property type="term" value="P:L-arginine biosynthetic process"/>
    <property type="evidence" value="ECO:0007669"/>
    <property type="project" value="UniProtKB-UniRule"/>
</dbReference>
<reference evidence="8 9" key="1">
    <citation type="submission" date="2019-07" db="EMBL/GenBank/DDBJ databases">
        <title>Whole genome shotgun sequence of Oceanithermus desulfurans NBRC 100063.</title>
        <authorList>
            <person name="Hosoyama A."/>
            <person name="Uohara A."/>
            <person name="Ohji S."/>
            <person name="Ichikawa N."/>
        </authorList>
    </citation>
    <scope>NUCLEOTIDE SEQUENCE [LARGE SCALE GENOMIC DNA]</scope>
    <source>
        <strain evidence="8 9">NBRC 100063</strain>
    </source>
</reference>
<dbReference type="Gene3D" id="3.40.50.720">
    <property type="entry name" value="NAD(P)-binding Rossmann-like Domain"/>
    <property type="match status" value="1"/>
</dbReference>
<dbReference type="CDD" id="cd17895">
    <property type="entry name" value="AGPR_1_N"/>
    <property type="match status" value="1"/>
</dbReference>
<dbReference type="PROSITE" id="PS01224">
    <property type="entry name" value="ARGC"/>
    <property type="match status" value="1"/>
</dbReference>